<reference evidence="1 2" key="1">
    <citation type="submission" date="2021-01" db="EMBL/GenBank/DDBJ databases">
        <title>Chromosome-level genome assembly of a human fungal pathogen reveals clustering of transcriptionally co-regulated genes.</title>
        <authorList>
            <person name="Voorhies M."/>
            <person name="Cohen S."/>
            <person name="Shea T.P."/>
            <person name="Petrus S."/>
            <person name="Munoz J.F."/>
            <person name="Poplawski S."/>
            <person name="Goldman W.E."/>
            <person name="Michael T."/>
            <person name="Cuomo C.A."/>
            <person name="Sil A."/>
            <person name="Beyhan S."/>
        </authorList>
    </citation>
    <scope>NUCLEOTIDE SEQUENCE [LARGE SCALE GENOMIC DNA]</scope>
    <source>
        <strain evidence="1 2">G184AR</strain>
    </source>
</reference>
<organism evidence="1 2">
    <name type="scientific">Ajellomyces capsulatus</name>
    <name type="common">Darling's disease fungus</name>
    <name type="synonym">Histoplasma capsulatum</name>
    <dbReference type="NCBI Taxonomy" id="5037"/>
    <lineage>
        <taxon>Eukaryota</taxon>
        <taxon>Fungi</taxon>
        <taxon>Dikarya</taxon>
        <taxon>Ascomycota</taxon>
        <taxon>Pezizomycotina</taxon>
        <taxon>Eurotiomycetes</taxon>
        <taxon>Eurotiomycetidae</taxon>
        <taxon>Onygenales</taxon>
        <taxon>Ajellomycetaceae</taxon>
        <taxon>Histoplasma</taxon>
    </lineage>
</organism>
<sequence>MLRIHLLFHTALMSDSSRYTTSEQGLSLSSHEGRNLYVPEIIEGFYWQAERWRSLHLERPNNDLYCKDFIELSQTNEWAKISIPYLYIIGVIDYS</sequence>
<comment type="caution">
    <text evidence="1">The sequence shown here is derived from an EMBL/GenBank/DDBJ whole genome shotgun (WGS) entry which is preliminary data.</text>
</comment>
<evidence type="ECO:0000313" key="2">
    <source>
        <dbReference type="Proteomes" id="UP000670092"/>
    </source>
</evidence>
<dbReference type="VEuPathDB" id="FungiDB:I7I52_06967"/>
<gene>
    <name evidence="1" type="ORF">I7I52_06967</name>
</gene>
<accession>A0A8H8D0A8</accession>
<name>A0A8H8D0A8_AJECA</name>
<protein>
    <submittedName>
        <fullName evidence="1">Uncharacterized protein</fullName>
    </submittedName>
</protein>
<dbReference type="AlphaFoldDB" id="A0A8H8D0A8"/>
<evidence type="ECO:0000313" key="1">
    <source>
        <dbReference type="EMBL" id="KAG5296344.1"/>
    </source>
</evidence>
<dbReference type="EMBL" id="JAEVHI010000003">
    <property type="protein sequence ID" value="KAG5296344.1"/>
    <property type="molecule type" value="Genomic_DNA"/>
</dbReference>
<proteinExistence type="predicted"/>
<dbReference type="Proteomes" id="UP000670092">
    <property type="component" value="Unassembled WGS sequence"/>
</dbReference>